<dbReference type="STRING" id="692418.SAMN04488029_0285"/>
<dbReference type="EMBL" id="FWYF01000001">
    <property type="protein sequence ID" value="SMD31947.1"/>
    <property type="molecule type" value="Genomic_DNA"/>
</dbReference>
<sequence>MIEKISAKIDAINAEDPNIVIYHGEECPKELVYGQRMTDMLHEYDSTPSLAMQIAARGQHIQRWAIPRSDYPMDRKGYLKWRTELKLMHGEILSEILREEQVDISLIEKVNDLVTKKRLKNDPETQELEDVICLVFLKYYFSDFAAEHEEEKIVSIVQKTWAKMTEKGHELALKLDYSENDLTLIKKALH</sequence>
<name>A0A1W2G5K3_REIFA</name>
<evidence type="ECO:0008006" key="3">
    <source>
        <dbReference type="Google" id="ProtNLM"/>
    </source>
</evidence>
<dbReference type="AlphaFoldDB" id="A0A1W2G5K3"/>
<dbReference type="InterPro" id="IPR025255">
    <property type="entry name" value="DUF4202"/>
</dbReference>
<dbReference type="Pfam" id="PF13875">
    <property type="entry name" value="DUF4202"/>
    <property type="match status" value="1"/>
</dbReference>
<dbReference type="Proteomes" id="UP000192472">
    <property type="component" value="Unassembled WGS sequence"/>
</dbReference>
<organism evidence="1 2">
    <name type="scientific">Reichenbachiella faecimaris</name>
    <dbReference type="NCBI Taxonomy" id="692418"/>
    <lineage>
        <taxon>Bacteria</taxon>
        <taxon>Pseudomonadati</taxon>
        <taxon>Bacteroidota</taxon>
        <taxon>Cytophagia</taxon>
        <taxon>Cytophagales</taxon>
        <taxon>Reichenbachiellaceae</taxon>
        <taxon>Reichenbachiella</taxon>
    </lineage>
</organism>
<dbReference type="PANTHER" id="PTHR41729:SF1">
    <property type="entry name" value="GLUTAMYL-TRNA SYNTHETASE"/>
    <property type="match status" value="1"/>
</dbReference>
<dbReference type="PANTHER" id="PTHR41729">
    <property type="entry name" value="GLUTAMYL-TRNA SYNTHETASE"/>
    <property type="match status" value="1"/>
</dbReference>
<dbReference type="RefSeq" id="WP_084370635.1">
    <property type="nucleotide sequence ID" value="NZ_FWYF01000001.1"/>
</dbReference>
<evidence type="ECO:0000313" key="1">
    <source>
        <dbReference type="EMBL" id="SMD31947.1"/>
    </source>
</evidence>
<proteinExistence type="predicted"/>
<protein>
    <recommendedName>
        <fullName evidence="3">DUF4202 domain-containing protein</fullName>
    </recommendedName>
</protein>
<gene>
    <name evidence="1" type="ORF">SAMN04488029_0285</name>
</gene>
<reference evidence="1 2" key="1">
    <citation type="submission" date="2017-04" db="EMBL/GenBank/DDBJ databases">
        <authorList>
            <person name="Afonso C.L."/>
            <person name="Miller P.J."/>
            <person name="Scott M.A."/>
            <person name="Spackman E."/>
            <person name="Goraichik I."/>
            <person name="Dimitrov K.M."/>
            <person name="Suarez D.L."/>
            <person name="Swayne D.E."/>
        </authorList>
    </citation>
    <scope>NUCLEOTIDE SEQUENCE [LARGE SCALE GENOMIC DNA]</scope>
    <source>
        <strain evidence="1 2">DSM 26133</strain>
    </source>
</reference>
<dbReference type="OrthoDB" id="9799165at2"/>
<accession>A0A1W2G5K3</accession>
<keyword evidence="2" id="KW-1185">Reference proteome</keyword>
<evidence type="ECO:0000313" key="2">
    <source>
        <dbReference type="Proteomes" id="UP000192472"/>
    </source>
</evidence>